<dbReference type="Gene3D" id="4.10.240.30">
    <property type="match status" value="1"/>
</dbReference>
<reference evidence="7" key="1">
    <citation type="submission" date="2025-08" db="UniProtKB">
        <authorList>
            <consortium name="RefSeq"/>
        </authorList>
    </citation>
    <scope>IDENTIFICATION</scope>
</reference>
<evidence type="ECO:0000256" key="1">
    <source>
        <dbReference type="ARBA" id="ARBA00022723"/>
    </source>
</evidence>
<dbReference type="InterPro" id="IPR003323">
    <property type="entry name" value="OTU_dom"/>
</dbReference>
<dbReference type="Pfam" id="PF02338">
    <property type="entry name" value="OTU"/>
    <property type="match status" value="1"/>
</dbReference>
<keyword evidence="1" id="KW-0479">Metal-binding</keyword>
<dbReference type="SMART" id="SM00259">
    <property type="entry name" value="ZnF_A20"/>
    <property type="match status" value="1"/>
</dbReference>
<feature type="domain" description="A20-type" evidence="5">
    <location>
        <begin position="497"/>
        <end position="532"/>
    </location>
</feature>
<sequence length="532" mass="60988">MSGGILKKTLSSSSTSISNEIHNYIKFQTEFFLSNDMTHFDMDEKTSTVTIPNDIIQKNLKILCDEIKLEALVKNCDLNWCKYARPLCPINTENDGNSLLHSLSLYIFGVHDRYNYFRQILSFRINKEKLDGQMGIRWIEHSQQSNLLHDWNRLQELTSNRKYFYPDKTIKYGELGNFHIFVMANILGRPIIVLSEKQFDNVIGGIYLPLLRHSKECFRSPIVLVYYNYNFSPAFSCESFNTMLSNICYDDNALHCVPLVNNNLMPLKVHFLLPSENQDKVLLGYLDISYIEEKIKVAFLKFKSPLANSVKLINLFSKNDFDENVPNVFDKSLIDTQYSANFTQGSSKMTYIGNESSIKKNVDNSSYISAMSYSSPLDLSDKKLLESETQTLTRTKLQTADSFGSSYYQNSVVCIGCDKNFFFSDLKEYSTNLCKKCFLEHQQIESAYSKEYHTQGNNLLKHHVDLTPCSTIGCPKLTYLPSGKCQKCEMEANRSGTFDSQKCLISGCKFYGNPNFNGLCSECFMKMTMSEI</sequence>
<dbReference type="RefSeq" id="XP_065650037.1">
    <property type="nucleotide sequence ID" value="XM_065793965.1"/>
</dbReference>
<organism evidence="6 7">
    <name type="scientific">Hydra vulgaris</name>
    <name type="common">Hydra</name>
    <name type="synonym">Hydra attenuata</name>
    <dbReference type="NCBI Taxonomy" id="6087"/>
    <lineage>
        <taxon>Eukaryota</taxon>
        <taxon>Metazoa</taxon>
        <taxon>Cnidaria</taxon>
        <taxon>Hydrozoa</taxon>
        <taxon>Hydroidolina</taxon>
        <taxon>Anthoathecata</taxon>
        <taxon>Aplanulata</taxon>
        <taxon>Hydridae</taxon>
        <taxon>Hydra</taxon>
    </lineage>
</organism>
<evidence type="ECO:0000313" key="7">
    <source>
        <dbReference type="RefSeq" id="XP_065650037.1"/>
    </source>
</evidence>
<evidence type="ECO:0000259" key="5">
    <source>
        <dbReference type="PROSITE" id="PS51036"/>
    </source>
</evidence>
<evidence type="ECO:0000256" key="3">
    <source>
        <dbReference type="ARBA" id="ARBA00022833"/>
    </source>
</evidence>
<evidence type="ECO:0000259" key="4">
    <source>
        <dbReference type="PROSITE" id="PS50802"/>
    </source>
</evidence>
<dbReference type="PROSITE" id="PS50802">
    <property type="entry name" value="OTU"/>
    <property type="match status" value="1"/>
</dbReference>
<gene>
    <name evidence="7" type="primary">LOC105848063</name>
</gene>
<keyword evidence="6" id="KW-1185">Reference proteome</keyword>
<keyword evidence="2" id="KW-0863">Zinc-finger</keyword>
<accession>A0ABM4BLT5</accession>
<evidence type="ECO:0000313" key="6">
    <source>
        <dbReference type="Proteomes" id="UP001652625"/>
    </source>
</evidence>
<dbReference type="PROSITE" id="PS51036">
    <property type="entry name" value="ZF_A20"/>
    <property type="match status" value="1"/>
</dbReference>
<dbReference type="Pfam" id="PF01754">
    <property type="entry name" value="zf-A20"/>
    <property type="match status" value="1"/>
</dbReference>
<evidence type="ECO:0000256" key="2">
    <source>
        <dbReference type="ARBA" id="ARBA00022771"/>
    </source>
</evidence>
<keyword evidence="3" id="KW-0862">Zinc</keyword>
<protein>
    <submittedName>
        <fullName evidence="7">Tumor necrosis factor alpha-induced protein 3</fullName>
    </submittedName>
</protein>
<feature type="domain" description="OTU" evidence="4">
    <location>
        <begin position="87"/>
        <end position="237"/>
    </location>
</feature>
<dbReference type="GeneID" id="105848063"/>
<dbReference type="Proteomes" id="UP001652625">
    <property type="component" value="Chromosome 03"/>
</dbReference>
<dbReference type="InterPro" id="IPR002653">
    <property type="entry name" value="Znf_A20"/>
</dbReference>
<name>A0ABM4BLT5_HYDVU</name>
<proteinExistence type="predicted"/>